<evidence type="ECO:0000259" key="2">
    <source>
        <dbReference type="Pfam" id="PF13635"/>
    </source>
</evidence>
<organism evidence="3 4">
    <name type="scientific">Candidatus Kuenenbacteria bacterium CG_4_10_14_3_um_filter_39_14</name>
    <dbReference type="NCBI Taxonomy" id="1974614"/>
    <lineage>
        <taxon>Bacteria</taxon>
        <taxon>Candidatus Kueneniibacteriota</taxon>
    </lineage>
</organism>
<evidence type="ECO:0000259" key="1">
    <source>
        <dbReference type="Pfam" id="PF13173"/>
    </source>
</evidence>
<dbReference type="InterPro" id="IPR027417">
    <property type="entry name" value="P-loop_NTPase"/>
</dbReference>
<dbReference type="Pfam" id="PF13635">
    <property type="entry name" value="DUF4143"/>
    <property type="match status" value="1"/>
</dbReference>
<feature type="domain" description="DUF4143" evidence="2">
    <location>
        <begin position="166"/>
        <end position="315"/>
    </location>
</feature>
<dbReference type="InterPro" id="IPR041682">
    <property type="entry name" value="AAA_14"/>
</dbReference>
<name>A0A2M7MH26_9BACT</name>
<dbReference type="Pfam" id="PF13173">
    <property type="entry name" value="AAA_14"/>
    <property type="match status" value="1"/>
</dbReference>
<dbReference type="PANTHER" id="PTHR33295:SF18">
    <property type="entry name" value="AAA+ ATPASE DOMAIN-CONTAINING PROTEIN"/>
    <property type="match status" value="1"/>
</dbReference>
<dbReference type="Proteomes" id="UP000230658">
    <property type="component" value="Unassembled WGS sequence"/>
</dbReference>
<dbReference type="AlphaFoldDB" id="A0A2M7MH26"/>
<accession>A0A2M7MH26</accession>
<dbReference type="PANTHER" id="PTHR33295">
    <property type="entry name" value="ATPASE"/>
    <property type="match status" value="1"/>
</dbReference>
<comment type="caution">
    <text evidence="3">The sequence shown here is derived from an EMBL/GenBank/DDBJ whole genome shotgun (WGS) entry which is preliminary data.</text>
</comment>
<sequence length="381" mass="44431">MRQLAKDLIAQGVNKKDILIVNFEDPRFIKLDSGTLEDIDQFYVKHFNITGAPYIFLDEIQEVKDWEKWVKIRQEFKKAKIIISGSNAHLLSHELGTALTGRHLDLLVYPLSFKEFVNFQKETGVAETSDQKSFQQYLEFGGFPKVFFEDSKKELLLTYFQDVVNRDVVKRYRVRKTEGLKSLINFYFSNFSNLISFSSAAKFLGLTTDTVIKFSQYFSNAYLVFFLKKFSFKVKEQDRSPQKIYLNDPGLINAVGFKFSDNIGRLLENVVFLELLRRKSANMDKTNLFYYQDSQKREVDFVWQEGKTVKELIQVAADLHNLKTREREIKTLGKAMSQFGLKHGLILTQDSEEEIKVGQKIITVKPVYQWLVEDRIMNYGV</sequence>
<dbReference type="SUPFAM" id="SSF52540">
    <property type="entry name" value="P-loop containing nucleoside triphosphate hydrolases"/>
    <property type="match status" value="1"/>
</dbReference>
<feature type="domain" description="AAA" evidence="1">
    <location>
        <begin position="2"/>
        <end position="116"/>
    </location>
</feature>
<proteinExistence type="predicted"/>
<reference evidence="4" key="1">
    <citation type="submission" date="2017-09" db="EMBL/GenBank/DDBJ databases">
        <title>Depth-based differentiation of microbial function through sediment-hosted aquifers and enrichment of novel symbionts in the deep terrestrial subsurface.</title>
        <authorList>
            <person name="Probst A.J."/>
            <person name="Ladd B."/>
            <person name="Jarett J.K."/>
            <person name="Geller-Mcgrath D.E."/>
            <person name="Sieber C.M.K."/>
            <person name="Emerson J.B."/>
            <person name="Anantharaman K."/>
            <person name="Thomas B.C."/>
            <person name="Malmstrom R."/>
            <person name="Stieglmeier M."/>
            <person name="Klingl A."/>
            <person name="Woyke T."/>
            <person name="Ryan C.M."/>
            <person name="Banfield J.F."/>
        </authorList>
    </citation>
    <scope>NUCLEOTIDE SEQUENCE [LARGE SCALE GENOMIC DNA]</scope>
</reference>
<evidence type="ECO:0000313" key="4">
    <source>
        <dbReference type="Proteomes" id="UP000230658"/>
    </source>
</evidence>
<evidence type="ECO:0000313" key="3">
    <source>
        <dbReference type="EMBL" id="PIX92413.1"/>
    </source>
</evidence>
<protein>
    <submittedName>
        <fullName evidence="3">ATPase</fullName>
    </submittedName>
</protein>
<dbReference type="InterPro" id="IPR025420">
    <property type="entry name" value="DUF4143"/>
</dbReference>
<dbReference type="EMBL" id="PFJV01000045">
    <property type="protein sequence ID" value="PIX92413.1"/>
    <property type="molecule type" value="Genomic_DNA"/>
</dbReference>
<gene>
    <name evidence="3" type="ORF">COZ26_01965</name>
</gene>